<organism evidence="3 4">
    <name type="scientific">Azospirillum argentinense</name>
    <dbReference type="NCBI Taxonomy" id="2970906"/>
    <lineage>
        <taxon>Bacteria</taxon>
        <taxon>Pseudomonadati</taxon>
        <taxon>Pseudomonadota</taxon>
        <taxon>Alphaproteobacteria</taxon>
        <taxon>Rhodospirillales</taxon>
        <taxon>Azospirillaceae</taxon>
        <taxon>Azospirillum</taxon>
    </lineage>
</organism>
<dbReference type="PANTHER" id="PTHR43244:SF1">
    <property type="entry name" value="5,10-METHYLENETETRAHYDROMETHANOPTERIN REDUCTASE"/>
    <property type="match status" value="1"/>
</dbReference>
<keyword evidence="1" id="KW-0560">Oxidoreductase</keyword>
<dbReference type="Pfam" id="PF00296">
    <property type="entry name" value="Bac_luciferase"/>
    <property type="match status" value="1"/>
</dbReference>
<protein>
    <submittedName>
        <fullName evidence="3">LLM class flavin-dependent oxidoreductase</fullName>
    </submittedName>
</protein>
<dbReference type="EMBL" id="JBJLSN010000072">
    <property type="protein sequence ID" value="MFL7905246.1"/>
    <property type="molecule type" value="Genomic_DNA"/>
</dbReference>
<evidence type="ECO:0000313" key="4">
    <source>
        <dbReference type="Proteomes" id="UP001628281"/>
    </source>
</evidence>
<dbReference type="Proteomes" id="UP001628281">
    <property type="component" value="Unassembled WGS sequence"/>
</dbReference>
<dbReference type="CDD" id="cd01097">
    <property type="entry name" value="Tetrahydromethanopterin_reductase"/>
    <property type="match status" value="1"/>
</dbReference>
<evidence type="ECO:0000256" key="1">
    <source>
        <dbReference type="ARBA" id="ARBA00023002"/>
    </source>
</evidence>
<comment type="caution">
    <text evidence="3">The sequence shown here is derived from an EMBL/GenBank/DDBJ whole genome shotgun (WGS) entry which is preliminary data.</text>
</comment>
<feature type="domain" description="Luciferase-like" evidence="2">
    <location>
        <begin position="10"/>
        <end position="305"/>
    </location>
</feature>
<dbReference type="PANTHER" id="PTHR43244">
    <property type="match status" value="1"/>
</dbReference>
<dbReference type="InterPro" id="IPR036661">
    <property type="entry name" value="Luciferase-like_sf"/>
</dbReference>
<dbReference type="RefSeq" id="WP_407825676.1">
    <property type="nucleotide sequence ID" value="NZ_JBJLSN010000072.1"/>
</dbReference>
<sequence>MSFGITVLPTDPPDRFIELARYVDQSDFDFFWLADTSLYGRYVYNYLTLCALNTTRVKIGTNCTHPLTRNPAVNFNAMAGIDELSGGRAIMTVGTGGGTVKELGYGVAKLKTVREMIEQGRALLTGEPIAYESETLTLRNAKLRFLARHDLPIYMTASGPKMLEMGGELCDGVIYMAGTDRNCIAAAQADIGRGAAKAGRSLESLDLACCVFGTIGEDRDAARDHCRSIAAWMVTTQPRFAALAGIPEEQAAAVSQAFSGSAHGPESKKAAALVTDAMIDTFTLAGDPSDFIAGIERLTDAGVTHIEFFPEGENQLGMAKLFAERVIPHFR</sequence>
<name>A0ABW8VIR1_9PROT</name>
<proteinExistence type="predicted"/>
<reference evidence="3 4" key="1">
    <citation type="submission" date="2024-11" db="EMBL/GenBank/DDBJ databases">
        <title>Draft genome sequences of two bacteria associated to sugarcane roots in Colombia.</title>
        <authorList>
            <person name="Pardo-Diaz S."/>
            <person name="Masmela-Mendoza J."/>
            <person name="Delgadillo-Duran P."/>
            <person name="Bautista E.J."/>
            <person name="Rojas-Tapias D.F."/>
        </authorList>
    </citation>
    <scope>NUCLEOTIDE SEQUENCE [LARGE SCALE GENOMIC DNA]</scope>
    <source>
        <strain evidence="3 4">Ap18</strain>
    </source>
</reference>
<evidence type="ECO:0000313" key="3">
    <source>
        <dbReference type="EMBL" id="MFL7905246.1"/>
    </source>
</evidence>
<gene>
    <name evidence="3" type="ORF">ACJ41P_29235</name>
</gene>
<keyword evidence="4" id="KW-1185">Reference proteome</keyword>
<dbReference type="InterPro" id="IPR050564">
    <property type="entry name" value="F420-G6PD/mer"/>
</dbReference>
<dbReference type="InterPro" id="IPR011251">
    <property type="entry name" value="Luciferase-like_dom"/>
</dbReference>
<dbReference type="SUPFAM" id="SSF51679">
    <property type="entry name" value="Bacterial luciferase-like"/>
    <property type="match status" value="1"/>
</dbReference>
<dbReference type="Gene3D" id="3.20.20.30">
    <property type="entry name" value="Luciferase-like domain"/>
    <property type="match status" value="1"/>
</dbReference>
<evidence type="ECO:0000259" key="2">
    <source>
        <dbReference type="Pfam" id="PF00296"/>
    </source>
</evidence>
<accession>A0ABW8VIR1</accession>